<sequence length="319" mass="34451">MKRGITTFLLAVLVGTGAVVGAAFIRDMREAERRIAGRSHAVATSSGRLEYAVAGQGPVLLMIHGTGGGFDQGLTFTEAFIRQGHRVIAPSRFGYLRSDFPDDPSSERQADAFAELLDRLGIDQVPVAGGSAGALSAMQFALRHPQRCSALILVVPAANIRGADPVEMSPLQEFVVRRIAASDLLFWLGLKTRRDEMIRTLLATDPSLVQTAPLEEQQRVDRILRDILPVSMRTRGMLNDAKLAGHPARVDLARIAVPTLVISVEDDRFGTASTARDIAAAVPGARLVIYPSGGHVWVGRDADLWSEVARFVKETAPAR</sequence>
<dbReference type="PANTHER" id="PTHR43433:SF5">
    <property type="entry name" value="AB HYDROLASE-1 DOMAIN-CONTAINING PROTEIN"/>
    <property type="match status" value="1"/>
</dbReference>
<dbReference type="InterPro" id="IPR050471">
    <property type="entry name" value="AB_hydrolase"/>
</dbReference>
<dbReference type="PRINTS" id="PR00111">
    <property type="entry name" value="ABHYDROLASE"/>
</dbReference>
<dbReference type="Gene3D" id="3.40.50.1820">
    <property type="entry name" value="alpha/beta hydrolase"/>
    <property type="match status" value="1"/>
</dbReference>
<dbReference type="Pfam" id="PF00561">
    <property type="entry name" value="Abhydrolase_1"/>
    <property type="match status" value="1"/>
</dbReference>
<gene>
    <name evidence="2" type="ORF">JI739_16155</name>
</gene>
<dbReference type="AlphaFoldDB" id="A0A937D7C7"/>
<dbReference type="RefSeq" id="WP_201684963.1">
    <property type="nucleotide sequence ID" value="NZ_JAEQNA010000006.1"/>
</dbReference>
<proteinExistence type="predicted"/>
<dbReference type="GO" id="GO:0016787">
    <property type="term" value="F:hydrolase activity"/>
    <property type="evidence" value="ECO:0007669"/>
    <property type="project" value="UniProtKB-KW"/>
</dbReference>
<dbReference type="InterPro" id="IPR000073">
    <property type="entry name" value="AB_hydrolase_1"/>
</dbReference>
<keyword evidence="2" id="KW-0378">Hydrolase</keyword>
<dbReference type="PANTHER" id="PTHR43433">
    <property type="entry name" value="HYDROLASE, ALPHA/BETA FOLD FAMILY PROTEIN"/>
    <property type="match status" value="1"/>
</dbReference>
<organism evidence="2 3">
    <name type="scientific">Ramlibacter aurantiacus</name>
    <dbReference type="NCBI Taxonomy" id="2801330"/>
    <lineage>
        <taxon>Bacteria</taxon>
        <taxon>Pseudomonadati</taxon>
        <taxon>Pseudomonadota</taxon>
        <taxon>Betaproteobacteria</taxon>
        <taxon>Burkholderiales</taxon>
        <taxon>Comamonadaceae</taxon>
        <taxon>Ramlibacter</taxon>
    </lineage>
</organism>
<dbReference type="EMBL" id="JAEQNA010000006">
    <property type="protein sequence ID" value="MBL0421883.1"/>
    <property type="molecule type" value="Genomic_DNA"/>
</dbReference>
<dbReference type="SUPFAM" id="SSF53474">
    <property type="entry name" value="alpha/beta-Hydrolases"/>
    <property type="match status" value="1"/>
</dbReference>
<evidence type="ECO:0000313" key="3">
    <source>
        <dbReference type="Proteomes" id="UP000613011"/>
    </source>
</evidence>
<comment type="caution">
    <text evidence="2">The sequence shown here is derived from an EMBL/GenBank/DDBJ whole genome shotgun (WGS) entry which is preliminary data.</text>
</comment>
<accession>A0A937D7C7</accession>
<dbReference type="Proteomes" id="UP000613011">
    <property type="component" value="Unassembled WGS sequence"/>
</dbReference>
<protein>
    <submittedName>
        <fullName evidence="2">Alpha/beta hydrolase</fullName>
    </submittedName>
</protein>
<evidence type="ECO:0000259" key="1">
    <source>
        <dbReference type="Pfam" id="PF00561"/>
    </source>
</evidence>
<keyword evidence="3" id="KW-1185">Reference proteome</keyword>
<dbReference type="InterPro" id="IPR029058">
    <property type="entry name" value="AB_hydrolase_fold"/>
</dbReference>
<reference evidence="2" key="1">
    <citation type="submission" date="2021-01" db="EMBL/GenBank/DDBJ databases">
        <title>Ramlibacter sp. strain AW1 16S ribosomal RNA gene Genome sequencing and assembly.</title>
        <authorList>
            <person name="Kang M."/>
        </authorList>
    </citation>
    <scope>NUCLEOTIDE SEQUENCE</scope>
    <source>
        <strain evidence="2">AW1</strain>
    </source>
</reference>
<name>A0A937D7C7_9BURK</name>
<evidence type="ECO:0000313" key="2">
    <source>
        <dbReference type="EMBL" id="MBL0421883.1"/>
    </source>
</evidence>
<feature type="domain" description="AB hydrolase-1" evidence="1">
    <location>
        <begin position="58"/>
        <end position="296"/>
    </location>
</feature>